<feature type="domain" description="CAAX prenyl protease 2/Lysostaphin resistance protein A-like" evidence="2">
    <location>
        <begin position="133"/>
        <end position="236"/>
    </location>
</feature>
<dbReference type="RefSeq" id="WP_315727905.1">
    <property type="nucleotide sequence ID" value="NZ_JAVUPU010000010.1"/>
</dbReference>
<feature type="transmembrane region" description="Helical" evidence="1">
    <location>
        <begin position="95"/>
        <end position="116"/>
    </location>
</feature>
<dbReference type="InterPro" id="IPR003675">
    <property type="entry name" value="Rce1/LyrA-like_dom"/>
</dbReference>
<keyword evidence="1" id="KW-0812">Transmembrane</keyword>
<keyword evidence="1" id="KW-1133">Transmembrane helix</keyword>
<evidence type="ECO:0000313" key="4">
    <source>
        <dbReference type="Proteomes" id="UP001259572"/>
    </source>
</evidence>
<feature type="transmembrane region" description="Helical" evidence="1">
    <location>
        <begin position="55"/>
        <end position="75"/>
    </location>
</feature>
<reference evidence="3 4" key="1">
    <citation type="submission" date="2023-05" db="EMBL/GenBank/DDBJ databases">
        <authorList>
            <person name="Guo Y."/>
        </authorList>
    </citation>
    <scope>NUCLEOTIDE SEQUENCE [LARGE SCALE GENOMIC DNA]</scope>
    <source>
        <strain evidence="3 4">GR2756</strain>
    </source>
</reference>
<organism evidence="3 4">
    <name type="scientific">Sphingosinicella rhizophila</name>
    <dbReference type="NCBI Taxonomy" id="3050082"/>
    <lineage>
        <taxon>Bacteria</taxon>
        <taxon>Pseudomonadati</taxon>
        <taxon>Pseudomonadota</taxon>
        <taxon>Alphaproteobacteria</taxon>
        <taxon>Sphingomonadales</taxon>
        <taxon>Sphingosinicellaceae</taxon>
        <taxon>Sphingosinicella</taxon>
    </lineage>
</organism>
<dbReference type="EMBL" id="JAVUPU010000010">
    <property type="protein sequence ID" value="MDT9600577.1"/>
    <property type="molecule type" value="Genomic_DNA"/>
</dbReference>
<feature type="transmembrane region" description="Helical" evidence="1">
    <location>
        <begin position="224"/>
        <end position="247"/>
    </location>
</feature>
<feature type="transmembrane region" description="Helical" evidence="1">
    <location>
        <begin position="128"/>
        <end position="146"/>
    </location>
</feature>
<evidence type="ECO:0000259" key="2">
    <source>
        <dbReference type="Pfam" id="PF02517"/>
    </source>
</evidence>
<proteinExistence type="predicted"/>
<dbReference type="Pfam" id="PF02517">
    <property type="entry name" value="Rce1-like"/>
    <property type="match status" value="1"/>
</dbReference>
<sequence length="288" mass="31048">MTGTKAASLQIGGLRTLAARRPLTTFLLAGLFIIWPVAWLIPLSAHDVVPGFGEWLLSPLIILYFLIVVGIIWAAEGKTGVLAFLARIVRWRFGIGWWVAIAAGLPALAICFNLALGASFRTEGLGEVLLRQAWAAVVTGMLLVNLWEEAVWAGFLQTRLERTRRILPAAWLAAIPFVIIHIPLQFVGAFDLASVAIGILALFIFALFFRPMMAFALRGSGDSLLAVGLFHAVFNITSSPTGLVAALTPGVDPVGSTLFATVVMTVGMGLAVRTKLSRAYRLEVLEAR</sequence>
<feature type="transmembrane region" description="Helical" evidence="1">
    <location>
        <begin position="166"/>
        <end position="186"/>
    </location>
</feature>
<keyword evidence="1" id="KW-0472">Membrane</keyword>
<gene>
    <name evidence="3" type="ORF">RQX22_16575</name>
</gene>
<comment type="caution">
    <text evidence="3">The sequence shown here is derived from an EMBL/GenBank/DDBJ whole genome shotgun (WGS) entry which is preliminary data.</text>
</comment>
<feature type="transmembrane region" description="Helical" evidence="1">
    <location>
        <begin position="23"/>
        <end position="43"/>
    </location>
</feature>
<feature type="transmembrane region" description="Helical" evidence="1">
    <location>
        <begin position="192"/>
        <end position="212"/>
    </location>
</feature>
<feature type="transmembrane region" description="Helical" evidence="1">
    <location>
        <begin position="253"/>
        <end position="272"/>
    </location>
</feature>
<protein>
    <submittedName>
        <fullName evidence="3">Lysostaphin resistance A-like protein</fullName>
    </submittedName>
</protein>
<dbReference type="Proteomes" id="UP001259572">
    <property type="component" value="Unassembled WGS sequence"/>
</dbReference>
<evidence type="ECO:0000256" key="1">
    <source>
        <dbReference type="SAM" id="Phobius"/>
    </source>
</evidence>
<keyword evidence="4" id="KW-1185">Reference proteome</keyword>
<name>A0ABU3QB01_9SPHN</name>
<accession>A0ABU3QB01</accession>
<evidence type="ECO:0000313" key="3">
    <source>
        <dbReference type="EMBL" id="MDT9600577.1"/>
    </source>
</evidence>